<proteinExistence type="predicted"/>
<comment type="caution">
    <text evidence="2">The sequence shown here is derived from an EMBL/GenBank/DDBJ whole genome shotgun (WGS) entry which is preliminary data.</text>
</comment>
<name>A0A392W0R7_9FABA</name>
<evidence type="ECO:0000313" key="2">
    <source>
        <dbReference type="EMBL" id="MCI92831.1"/>
    </source>
</evidence>
<organism evidence="2 3">
    <name type="scientific">Trifolium medium</name>
    <dbReference type="NCBI Taxonomy" id="97028"/>
    <lineage>
        <taxon>Eukaryota</taxon>
        <taxon>Viridiplantae</taxon>
        <taxon>Streptophyta</taxon>
        <taxon>Embryophyta</taxon>
        <taxon>Tracheophyta</taxon>
        <taxon>Spermatophyta</taxon>
        <taxon>Magnoliopsida</taxon>
        <taxon>eudicotyledons</taxon>
        <taxon>Gunneridae</taxon>
        <taxon>Pentapetalae</taxon>
        <taxon>rosids</taxon>
        <taxon>fabids</taxon>
        <taxon>Fabales</taxon>
        <taxon>Fabaceae</taxon>
        <taxon>Papilionoideae</taxon>
        <taxon>50 kb inversion clade</taxon>
        <taxon>NPAAA clade</taxon>
        <taxon>Hologalegina</taxon>
        <taxon>IRL clade</taxon>
        <taxon>Trifolieae</taxon>
        <taxon>Trifolium</taxon>
    </lineage>
</organism>
<keyword evidence="3" id="KW-1185">Reference proteome</keyword>
<dbReference type="EMBL" id="LXQA011311640">
    <property type="protein sequence ID" value="MCI92831.1"/>
    <property type="molecule type" value="Genomic_DNA"/>
</dbReference>
<dbReference type="AlphaFoldDB" id="A0A392W0R7"/>
<feature type="compositionally biased region" description="Basic and acidic residues" evidence="1">
    <location>
        <begin position="48"/>
        <end position="61"/>
    </location>
</feature>
<accession>A0A392W0R7</accession>
<feature type="compositionally biased region" description="Basic and acidic residues" evidence="1">
    <location>
        <begin position="8"/>
        <end position="24"/>
    </location>
</feature>
<sequence length="61" mass="6750">WNTENPASDDHGSSGDHPYADGRRGGRNHHPGKTPFTTRILESIIPRALEKPPKLETYDGV</sequence>
<evidence type="ECO:0000313" key="3">
    <source>
        <dbReference type="Proteomes" id="UP000265520"/>
    </source>
</evidence>
<feature type="non-terminal residue" evidence="2">
    <location>
        <position position="1"/>
    </location>
</feature>
<reference evidence="2 3" key="1">
    <citation type="journal article" date="2018" name="Front. Plant Sci.">
        <title>Red Clover (Trifolium pratense) and Zigzag Clover (T. medium) - A Picture of Genomic Similarities and Differences.</title>
        <authorList>
            <person name="Dluhosova J."/>
            <person name="Istvanek J."/>
            <person name="Nedelnik J."/>
            <person name="Repkova J."/>
        </authorList>
    </citation>
    <scope>NUCLEOTIDE SEQUENCE [LARGE SCALE GENOMIC DNA]</scope>
    <source>
        <strain evidence="3">cv. 10/8</strain>
        <tissue evidence="2">Leaf</tissue>
    </source>
</reference>
<feature type="region of interest" description="Disordered" evidence="1">
    <location>
        <begin position="1"/>
        <end position="61"/>
    </location>
</feature>
<protein>
    <submittedName>
        <fullName evidence="2">Uncharacterized protein</fullName>
    </submittedName>
</protein>
<dbReference type="Proteomes" id="UP000265520">
    <property type="component" value="Unassembled WGS sequence"/>
</dbReference>
<evidence type="ECO:0000256" key="1">
    <source>
        <dbReference type="SAM" id="MobiDB-lite"/>
    </source>
</evidence>